<evidence type="ECO:0000313" key="11">
    <source>
        <dbReference type="Proteomes" id="UP001152523"/>
    </source>
</evidence>
<dbReference type="SUPFAM" id="SSF55455">
    <property type="entry name" value="SRF-like"/>
    <property type="match status" value="1"/>
</dbReference>
<keyword evidence="5" id="KW-0539">Nucleus</keyword>
<keyword evidence="11" id="KW-1185">Reference proteome</keyword>
<dbReference type="InterPro" id="IPR002100">
    <property type="entry name" value="TF_MADSbox"/>
</dbReference>
<dbReference type="EMBL" id="CAMAPF010000921">
    <property type="protein sequence ID" value="CAH9121856.1"/>
    <property type="molecule type" value="Genomic_DNA"/>
</dbReference>
<keyword evidence="6" id="KW-0175">Coiled coil</keyword>
<evidence type="ECO:0000256" key="1">
    <source>
        <dbReference type="ARBA" id="ARBA00004123"/>
    </source>
</evidence>
<dbReference type="SMART" id="SM00432">
    <property type="entry name" value="MADS"/>
    <property type="match status" value="1"/>
</dbReference>
<evidence type="ECO:0000259" key="8">
    <source>
        <dbReference type="PROSITE" id="PS50066"/>
    </source>
</evidence>
<comment type="subcellular location">
    <subcellularLocation>
        <location evidence="1">Nucleus</location>
    </subcellularLocation>
</comment>
<dbReference type="Gene3D" id="3.40.1810.10">
    <property type="entry name" value="Transcription factor, MADS-box"/>
    <property type="match status" value="1"/>
</dbReference>
<dbReference type="Pfam" id="PF00319">
    <property type="entry name" value="SRF-TF"/>
    <property type="match status" value="1"/>
</dbReference>
<dbReference type="GO" id="GO:0046983">
    <property type="term" value="F:protein dimerization activity"/>
    <property type="evidence" value="ECO:0007669"/>
    <property type="project" value="InterPro"/>
</dbReference>
<dbReference type="AlphaFoldDB" id="A0AAV0EIC3"/>
<reference evidence="10" key="1">
    <citation type="submission" date="2022-07" db="EMBL/GenBank/DDBJ databases">
        <authorList>
            <person name="Macas J."/>
            <person name="Novak P."/>
            <person name="Neumann P."/>
        </authorList>
    </citation>
    <scope>NUCLEOTIDE SEQUENCE</scope>
</reference>
<dbReference type="Pfam" id="PF01486">
    <property type="entry name" value="K-box"/>
    <property type="match status" value="1"/>
</dbReference>
<evidence type="ECO:0000256" key="4">
    <source>
        <dbReference type="ARBA" id="ARBA00023163"/>
    </source>
</evidence>
<dbReference type="GO" id="GO:0005634">
    <property type="term" value="C:nucleus"/>
    <property type="evidence" value="ECO:0007669"/>
    <property type="project" value="UniProtKB-SubCell"/>
</dbReference>
<dbReference type="CDD" id="cd00265">
    <property type="entry name" value="MADS_MEF2_like"/>
    <property type="match status" value="1"/>
</dbReference>
<evidence type="ECO:0000256" key="3">
    <source>
        <dbReference type="ARBA" id="ARBA00023125"/>
    </source>
</evidence>
<keyword evidence="3" id="KW-0238">DNA-binding</keyword>
<dbReference type="PRINTS" id="PR00404">
    <property type="entry name" value="MADSDOMAIN"/>
</dbReference>
<evidence type="ECO:0000256" key="2">
    <source>
        <dbReference type="ARBA" id="ARBA00023015"/>
    </source>
</evidence>
<dbReference type="PROSITE" id="PS51297">
    <property type="entry name" value="K_BOX"/>
    <property type="match status" value="1"/>
</dbReference>
<accession>A0AAV0EIC3</accession>
<dbReference type="InterPro" id="IPR002487">
    <property type="entry name" value="TF_Kbox"/>
</dbReference>
<evidence type="ECO:0000313" key="10">
    <source>
        <dbReference type="EMBL" id="CAH9121856.1"/>
    </source>
</evidence>
<sequence length="237" mass="27446">MGRGKVEVKKIENSTSRQVSFSKRKGGLVKKAHQLSVLCDAQIALIIFSAKGKRYHYCSPSLSMEEMIEKYLYATGASSLPQNHEVSKDEIGALREKTLDLQLSIERYKGESLNSIQYKDLDDMEKKLEISYRKVRARKLELMQQQLENLRRTEKMLEKQNEDMCNWLMNNKIYRRQQEAMTELKLVEEQQPLLPGVVDEFPFLFQEMPPPPTGGFLSLLPSHSNHRDSDRPGCSYK</sequence>
<dbReference type="PANTHER" id="PTHR48019">
    <property type="entry name" value="SERUM RESPONSE FACTOR HOMOLOG"/>
    <property type="match status" value="1"/>
</dbReference>
<dbReference type="GO" id="GO:0045944">
    <property type="term" value="P:positive regulation of transcription by RNA polymerase II"/>
    <property type="evidence" value="ECO:0007669"/>
    <property type="project" value="InterPro"/>
</dbReference>
<feature type="domain" description="MADS-box" evidence="8">
    <location>
        <begin position="1"/>
        <end position="61"/>
    </location>
</feature>
<dbReference type="InterPro" id="IPR036879">
    <property type="entry name" value="TF_MADSbox_sf"/>
</dbReference>
<feature type="region of interest" description="Disordered" evidence="7">
    <location>
        <begin position="215"/>
        <end position="237"/>
    </location>
</feature>
<gene>
    <name evidence="10" type="ORF">CEPIT_LOCUS24032</name>
</gene>
<dbReference type="InterPro" id="IPR050142">
    <property type="entry name" value="MADS-box/MEF2_TF"/>
</dbReference>
<dbReference type="GO" id="GO:0003700">
    <property type="term" value="F:DNA-binding transcription factor activity"/>
    <property type="evidence" value="ECO:0007669"/>
    <property type="project" value="InterPro"/>
</dbReference>
<feature type="coiled-coil region" evidence="6">
    <location>
        <begin position="133"/>
        <end position="163"/>
    </location>
</feature>
<evidence type="ECO:0000256" key="5">
    <source>
        <dbReference type="ARBA" id="ARBA00023242"/>
    </source>
</evidence>
<dbReference type="PROSITE" id="PS50066">
    <property type="entry name" value="MADS_BOX_2"/>
    <property type="match status" value="1"/>
</dbReference>
<dbReference type="GO" id="GO:0000977">
    <property type="term" value="F:RNA polymerase II transcription regulatory region sequence-specific DNA binding"/>
    <property type="evidence" value="ECO:0007669"/>
    <property type="project" value="InterPro"/>
</dbReference>
<name>A0AAV0EIC3_9ASTE</name>
<keyword evidence="2" id="KW-0805">Transcription regulation</keyword>
<evidence type="ECO:0000259" key="9">
    <source>
        <dbReference type="PROSITE" id="PS51297"/>
    </source>
</evidence>
<evidence type="ECO:0000256" key="6">
    <source>
        <dbReference type="SAM" id="Coils"/>
    </source>
</evidence>
<protein>
    <submittedName>
        <fullName evidence="10">Uncharacterized protein</fullName>
    </submittedName>
</protein>
<comment type="caution">
    <text evidence="10">The sequence shown here is derived from an EMBL/GenBank/DDBJ whole genome shotgun (WGS) entry which is preliminary data.</text>
</comment>
<dbReference type="Proteomes" id="UP001152523">
    <property type="component" value="Unassembled WGS sequence"/>
</dbReference>
<organism evidence="10 11">
    <name type="scientific">Cuscuta epithymum</name>
    <dbReference type="NCBI Taxonomy" id="186058"/>
    <lineage>
        <taxon>Eukaryota</taxon>
        <taxon>Viridiplantae</taxon>
        <taxon>Streptophyta</taxon>
        <taxon>Embryophyta</taxon>
        <taxon>Tracheophyta</taxon>
        <taxon>Spermatophyta</taxon>
        <taxon>Magnoliopsida</taxon>
        <taxon>eudicotyledons</taxon>
        <taxon>Gunneridae</taxon>
        <taxon>Pentapetalae</taxon>
        <taxon>asterids</taxon>
        <taxon>lamiids</taxon>
        <taxon>Solanales</taxon>
        <taxon>Convolvulaceae</taxon>
        <taxon>Cuscuteae</taxon>
        <taxon>Cuscuta</taxon>
        <taxon>Cuscuta subgen. Cuscuta</taxon>
    </lineage>
</organism>
<feature type="domain" description="K-box" evidence="9">
    <location>
        <begin position="84"/>
        <end position="179"/>
    </location>
</feature>
<dbReference type="InterPro" id="IPR033896">
    <property type="entry name" value="MEF2-like_N"/>
</dbReference>
<proteinExistence type="predicted"/>
<keyword evidence="4" id="KW-0804">Transcription</keyword>
<evidence type="ECO:0000256" key="7">
    <source>
        <dbReference type="SAM" id="MobiDB-lite"/>
    </source>
</evidence>